<gene>
    <name evidence="1" type="ORF">PHET_02957</name>
</gene>
<accession>A0A8J4T1G7</accession>
<dbReference type="Proteomes" id="UP000748531">
    <property type="component" value="Unassembled WGS sequence"/>
</dbReference>
<evidence type="ECO:0000313" key="2">
    <source>
        <dbReference type="Proteomes" id="UP000748531"/>
    </source>
</evidence>
<sequence>MKSYYQVTVLHLCKFPVCVCVCAAGDNRIGCPLSELDLSRSHPSLFSRLSLLCLSMILSELVSSCSF</sequence>
<dbReference type="AlphaFoldDB" id="A0A8J4T1G7"/>
<protein>
    <submittedName>
        <fullName evidence="1">Uncharacterized protein</fullName>
    </submittedName>
</protein>
<comment type="caution">
    <text evidence="1">The sequence shown here is derived from an EMBL/GenBank/DDBJ whole genome shotgun (WGS) entry which is preliminary data.</text>
</comment>
<evidence type="ECO:0000313" key="1">
    <source>
        <dbReference type="EMBL" id="KAF5403751.1"/>
    </source>
</evidence>
<dbReference type="EMBL" id="LUCH01001060">
    <property type="protein sequence ID" value="KAF5403751.1"/>
    <property type="molecule type" value="Genomic_DNA"/>
</dbReference>
<organism evidence="1 2">
    <name type="scientific">Paragonimus heterotremus</name>
    <dbReference type="NCBI Taxonomy" id="100268"/>
    <lineage>
        <taxon>Eukaryota</taxon>
        <taxon>Metazoa</taxon>
        <taxon>Spiralia</taxon>
        <taxon>Lophotrochozoa</taxon>
        <taxon>Platyhelminthes</taxon>
        <taxon>Trematoda</taxon>
        <taxon>Digenea</taxon>
        <taxon>Plagiorchiida</taxon>
        <taxon>Troglotremata</taxon>
        <taxon>Troglotrematidae</taxon>
        <taxon>Paragonimus</taxon>
    </lineage>
</organism>
<name>A0A8J4T1G7_9TREM</name>
<keyword evidence="2" id="KW-1185">Reference proteome</keyword>
<reference evidence="1" key="1">
    <citation type="submission" date="2019-05" db="EMBL/GenBank/DDBJ databases">
        <title>Annotation for the trematode Paragonimus heterotremus.</title>
        <authorList>
            <person name="Choi Y.-J."/>
        </authorList>
    </citation>
    <scope>NUCLEOTIDE SEQUENCE</scope>
    <source>
        <strain evidence="1">LC</strain>
    </source>
</reference>
<proteinExistence type="predicted"/>